<organism evidence="1 2">
    <name type="scientific">Yersinia pseudotuberculosis</name>
    <dbReference type="NCBI Taxonomy" id="633"/>
    <lineage>
        <taxon>Bacteria</taxon>
        <taxon>Pseudomonadati</taxon>
        <taxon>Pseudomonadota</taxon>
        <taxon>Gammaproteobacteria</taxon>
        <taxon>Enterobacterales</taxon>
        <taxon>Yersiniaceae</taxon>
        <taxon>Yersinia</taxon>
    </lineage>
</organism>
<dbReference type="Proteomes" id="UP000268669">
    <property type="component" value="Chromosome"/>
</dbReference>
<evidence type="ECO:0000313" key="1">
    <source>
        <dbReference type="EMBL" id="AYW90360.1"/>
    </source>
</evidence>
<accession>A0ABN5R067</accession>
<sequence length="71" mass="8307">MLIMETIAKIRRRHLINGESISAIARYLNLYCNFVGKYINTTDEPADQRPLQTKLQLGPFLNTMTKWLEHD</sequence>
<dbReference type="RefSeq" id="WP_050105279.1">
    <property type="nucleotide sequence ID" value="NZ_CP033713.1"/>
</dbReference>
<gene>
    <name evidence="1" type="ORF">EGX47_02735</name>
</gene>
<dbReference type="EMBL" id="CP033713">
    <property type="protein sequence ID" value="AYW90360.1"/>
    <property type="molecule type" value="Genomic_DNA"/>
</dbReference>
<protein>
    <submittedName>
        <fullName evidence="1">Uncharacterized protein</fullName>
    </submittedName>
</protein>
<proteinExistence type="predicted"/>
<evidence type="ECO:0000313" key="2">
    <source>
        <dbReference type="Proteomes" id="UP000268669"/>
    </source>
</evidence>
<reference evidence="1" key="1">
    <citation type="submission" date="2018-11" db="EMBL/GenBank/DDBJ databases">
        <title>FDA dAtabase for Regulatory Grade micrObial Sequences (FDA-ARGOS): Supporting development and validation of Infectious Disease Dx tests.</title>
        <authorList>
            <person name="Bliska J."/>
            <person name="Cleland M.-M."/>
            <person name="Tallon L."/>
            <person name="Sadzewicz L."/>
            <person name="Zhao X."/>
            <person name="Vavikolanu K."/>
            <person name="Mehta A."/>
            <person name="Aluvathingal J."/>
            <person name="Nadendla S."/>
            <person name="Yan Y."/>
            <person name="Sichtig H."/>
        </authorList>
    </citation>
    <scope>NUCLEOTIDE SEQUENCE [LARGE SCALE GENOMIC DNA]</scope>
    <source>
        <strain evidence="1">FDAARGOS_581</strain>
    </source>
</reference>
<keyword evidence="2" id="KW-1185">Reference proteome</keyword>
<name>A0ABN5R067_YERPU</name>